<feature type="compositionally biased region" description="Polar residues" evidence="1">
    <location>
        <begin position="247"/>
        <end position="260"/>
    </location>
</feature>
<feature type="compositionally biased region" description="Low complexity" evidence="1">
    <location>
        <begin position="86"/>
        <end position="116"/>
    </location>
</feature>
<feature type="compositionally biased region" description="Polar residues" evidence="1">
    <location>
        <begin position="420"/>
        <end position="441"/>
    </location>
</feature>
<evidence type="ECO:0000256" key="1">
    <source>
        <dbReference type="SAM" id="MobiDB-lite"/>
    </source>
</evidence>
<organism evidence="2 3">
    <name type="scientific">Stachybotrys elegans</name>
    <dbReference type="NCBI Taxonomy" id="80388"/>
    <lineage>
        <taxon>Eukaryota</taxon>
        <taxon>Fungi</taxon>
        <taxon>Dikarya</taxon>
        <taxon>Ascomycota</taxon>
        <taxon>Pezizomycotina</taxon>
        <taxon>Sordariomycetes</taxon>
        <taxon>Hypocreomycetidae</taxon>
        <taxon>Hypocreales</taxon>
        <taxon>Stachybotryaceae</taxon>
        <taxon>Stachybotrys</taxon>
    </lineage>
</organism>
<feature type="compositionally biased region" description="Basic and acidic residues" evidence="1">
    <location>
        <begin position="617"/>
        <end position="642"/>
    </location>
</feature>
<dbReference type="EMBL" id="JAGPNK010000005">
    <property type="protein sequence ID" value="KAH7320987.1"/>
    <property type="molecule type" value="Genomic_DNA"/>
</dbReference>
<feature type="region of interest" description="Disordered" evidence="1">
    <location>
        <begin position="1"/>
        <end position="260"/>
    </location>
</feature>
<comment type="caution">
    <text evidence="2">The sequence shown here is derived from an EMBL/GenBank/DDBJ whole genome shotgun (WGS) entry which is preliminary data.</text>
</comment>
<feature type="compositionally biased region" description="Polar residues" evidence="1">
    <location>
        <begin position="164"/>
        <end position="177"/>
    </location>
</feature>
<feature type="compositionally biased region" description="Low complexity" evidence="1">
    <location>
        <begin position="21"/>
        <end position="63"/>
    </location>
</feature>
<keyword evidence="3" id="KW-1185">Reference proteome</keyword>
<proteinExistence type="predicted"/>
<name>A0A8K0SVL0_9HYPO</name>
<feature type="compositionally biased region" description="Polar residues" evidence="1">
    <location>
        <begin position="643"/>
        <end position="653"/>
    </location>
</feature>
<dbReference type="AlphaFoldDB" id="A0A8K0SVL0"/>
<reference evidence="2" key="1">
    <citation type="journal article" date="2021" name="Nat. Commun.">
        <title>Genetic determinants of endophytism in the Arabidopsis root mycobiome.</title>
        <authorList>
            <person name="Mesny F."/>
            <person name="Miyauchi S."/>
            <person name="Thiergart T."/>
            <person name="Pickel B."/>
            <person name="Atanasova L."/>
            <person name="Karlsson M."/>
            <person name="Huettel B."/>
            <person name="Barry K.W."/>
            <person name="Haridas S."/>
            <person name="Chen C."/>
            <person name="Bauer D."/>
            <person name="Andreopoulos W."/>
            <person name="Pangilinan J."/>
            <person name="LaButti K."/>
            <person name="Riley R."/>
            <person name="Lipzen A."/>
            <person name="Clum A."/>
            <person name="Drula E."/>
            <person name="Henrissat B."/>
            <person name="Kohler A."/>
            <person name="Grigoriev I.V."/>
            <person name="Martin F.M."/>
            <person name="Hacquard S."/>
        </authorList>
    </citation>
    <scope>NUCLEOTIDE SEQUENCE</scope>
    <source>
        <strain evidence="2">MPI-CAGE-CH-0235</strain>
    </source>
</reference>
<feature type="compositionally biased region" description="Pro residues" evidence="1">
    <location>
        <begin position="117"/>
        <end position="126"/>
    </location>
</feature>
<feature type="region of interest" description="Disordered" evidence="1">
    <location>
        <begin position="401"/>
        <end position="441"/>
    </location>
</feature>
<evidence type="ECO:0000313" key="3">
    <source>
        <dbReference type="Proteomes" id="UP000813444"/>
    </source>
</evidence>
<feature type="compositionally biased region" description="Acidic residues" evidence="1">
    <location>
        <begin position="200"/>
        <end position="210"/>
    </location>
</feature>
<accession>A0A8K0SVL0</accession>
<sequence length="795" mass="85918">MVDQRPQTLPVAIGVSADPKSPSTAAAVTVAASRPPTNSASDSSTTTAPPSASRPVASAASSPGQLVEDTVAGSKLSGPTLSSARSTTPATVTANAAATNPPSSSNIAAATGATPSPATPSAPALPSPRRALPTETRKDTTATQPNGHKNGAEEHELESELSDPDSNVHSPVRTQLQDEIVVSARANGGRKPLVDRAPSDEDEIMEDTQDEPISSHYPKRKRNLTYSDLGESKIENSITTESEEKSTQLQQLKPKPSRQSLGSVKGVIVGYWRDSPVPDEINKHAVIGFIDVRDRLRTRIQSMTRAGESLVNDYPLPPGPGASWVTFERVAFDQHLVGLDHVQVKEYVRIRSDADDDEVDRKVAEKAAVQEAIRRVKENTNPDLPGAQPAIAYGSELPEHLASANRPDPKRRRTSGGFASINSGATNGSALEQASAQQTTLPPRSASMLLDPLIGTRPTRILLGYWKGSSEPDMKDRHAVYGILGQNDMFRVKVVRETRDGRFVDGNFPTGAGALWIQYEEVEFEQHLQPLTRLEIKEYCRVRQYQLDHGEAPEERAANELVAVNEAQARAGTGYKMVPHSSTPFLAPATPKGPMDPTPPVEAPVNGKVGTNGPELRTTRRPDARVEQRVPRHPLPEGESRSVSRGSPNTPNHTDAMERTVALARREISRAEAAQSRADRHAVNRERTMAAVAAQEAAAAAAAAAAASRPAPVQPNGRPRFHETEELQRLNKVWARQENLRINAAAEDAKIYDGVKYERKATGPFMGKLVSQGTIINIDGEDYVEYRVLTKPSFF</sequence>
<feature type="region of interest" description="Disordered" evidence="1">
    <location>
        <begin position="582"/>
        <end position="655"/>
    </location>
</feature>
<evidence type="ECO:0000313" key="2">
    <source>
        <dbReference type="EMBL" id="KAH7320987.1"/>
    </source>
</evidence>
<dbReference type="Proteomes" id="UP000813444">
    <property type="component" value="Unassembled WGS sequence"/>
</dbReference>
<dbReference type="OrthoDB" id="5235778at2759"/>
<protein>
    <submittedName>
        <fullName evidence="2">Uncharacterized protein</fullName>
    </submittedName>
</protein>
<gene>
    <name evidence="2" type="ORF">B0I35DRAFT_477519</name>
</gene>